<name>A0A815Z1G1_9BILA</name>
<dbReference type="Proteomes" id="UP000663874">
    <property type="component" value="Unassembled WGS sequence"/>
</dbReference>
<comment type="caution">
    <text evidence="1">The sequence shown here is derived from an EMBL/GenBank/DDBJ whole genome shotgun (WGS) entry which is preliminary data.</text>
</comment>
<dbReference type="EMBL" id="CAJNOU010017057">
    <property type="protein sequence ID" value="CAF1576784.1"/>
    <property type="molecule type" value="Genomic_DNA"/>
</dbReference>
<dbReference type="EMBL" id="CAJOBE010023862">
    <property type="protein sequence ID" value="CAF4259547.1"/>
    <property type="molecule type" value="Genomic_DNA"/>
</dbReference>
<sequence>MAQQYKFGNSSLYDV</sequence>
<evidence type="ECO:0000313" key="2">
    <source>
        <dbReference type="EMBL" id="CAF4259547.1"/>
    </source>
</evidence>
<dbReference type="Proteomes" id="UP000663889">
    <property type="component" value="Unassembled WGS sequence"/>
</dbReference>
<evidence type="ECO:0000313" key="3">
    <source>
        <dbReference type="Proteomes" id="UP000663889"/>
    </source>
</evidence>
<protein>
    <submittedName>
        <fullName evidence="1">Uncharacterized protein</fullName>
    </submittedName>
</protein>
<feature type="non-terminal residue" evidence="1">
    <location>
        <position position="15"/>
    </location>
</feature>
<gene>
    <name evidence="2" type="ORF">FNK824_LOCUS39004</name>
    <name evidence="1" type="ORF">SEV965_LOCUS39775</name>
</gene>
<accession>A0A815Z1G1</accession>
<reference evidence="1" key="1">
    <citation type="submission" date="2021-02" db="EMBL/GenBank/DDBJ databases">
        <authorList>
            <person name="Nowell W R."/>
        </authorList>
    </citation>
    <scope>NUCLEOTIDE SEQUENCE</scope>
</reference>
<proteinExistence type="predicted"/>
<evidence type="ECO:0000313" key="1">
    <source>
        <dbReference type="EMBL" id="CAF1576784.1"/>
    </source>
</evidence>
<organism evidence="1 3">
    <name type="scientific">Rotaria sordida</name>
    <dbReference type="NCBI Taxonomy" id="392033"/>
    <lineage>
        <taxon>Eukaryota</taxon>
        <taxon>Metazoa</taxon>
        <taxon>Spiralia</taxon>
        <taxon>Gnathifera</taxon>
        <taxon>Rotifera</taxon>
        <taxon>Eurotatoria</taxon>
        <taxon>Bdelloidea</taxon>
        <taxon>Philodinida</taxon>
        <taxon>Philodinidae</taxon>
        <taxon>Rotaria</taxon>
    </lineage>
</organism>